<proteinExistence type="inferred from homology"/>
<dbReference type="PANTHER" id="PTHR10882:SF0">
    <property type="entry name" value="DIPHTHINE METHYL ESTER SYNTHASE"/>
    <property type="match status" value="1"/>
</dbReference>
<dbReference type="Gene3D" id="3.30.950.10">
    <property type="entry name" value="Methyltransferase, Cobalt-precorrin-4 Transmethylase, Domain 2"/>
    <property type="match status" value="1"/>
</dbReference>
<evidence type="ECO:0000256" key="3">
    <source>
        <dbReference type="ARBA" id="ARBA00006729"/>
    </source>
</evidence>
<evidence type="ECO:0000256" key="7">
    <source>
        <dbReference type="ARBA" id="ARBA00022691"/>
    </source>
</evidence>
<dbReference type="GO" id="GO:0141133">
    <property type="term" value="F:diphthine methyl ester synthase activity"/>
    <property type="evidence" value="ECO:0007669"/>
    <property type="project" value="UniProtKB-EC"/>
</dbReference>
<dbReference type="Proteomes" id="UP000740883">
    <property type="component" value="Unassembled WGS sequence"/>
</dbReference>
<dbReference type="Pfam" id="PF00590">
    <property type="entry name" value="TP_methylase"/>
    <property type="match status" value="1"/>
</dbReference>
<name>A0A9P6H312_9MICR</name>
<evidence type="ECO:0000256" key="4">
    <source>
        <dbReference type="ARBA" id="ARBA00011927"/>
    </source>
</evidence>
<feature type="binding site" evidence="9">
    <location>
        <position position="9"/>
    </location>
    <ligand>
        <name>S-adenosyl-L-methionine</name>
        <dbReference type="ChEBI" id="CHEBI:59789"/>
    </ligand>
</feature>
<dbReference type="CDD" id="cd11647">
    <property type="entry name" value="DHP5_DphB"/>
    <property type="match status" value="1"/>
</dbReference>
<evidence type="ECO:0000256" key="6">
    <source>
        <dbReference type="ARBA" id="ARBA00022679"/>
    </source>
</evidence>
<keyword evidence="6" id="KW-0808">Transferase</keyword>
<evidence type="ECO:0000256" key="9">
    <source>
        <dbReference type="PIRSR" id="PIRSR036432-1"/>
    </source>
</evidence>
<dbReference type="EC" id="2.1.1.314" evidence="4"/>
<dbReference type="InterPro" id="IPR004551">
    <property type="entry name" value="Dphthn_synthase"/>
</dbReference>
<evidence type="ECO:0000256" key="5">
    <source>
        <dbReference type="ARBA" id="ARBA00022603"/>
    </source>
</evidence>
<dbReference type="SUPFAM" id="SSF53790">
    <property type="entry name" value="Tetrapyrrole methylase"/>
    <property type="match status" value="1"/>
</dbReference>
<dbReference type="InterPro" id="IPR014777">
    <property type="entry name" value="4pyrrole_Mease_sub1"/>
</dbReference>
<dbReference type="EMBL" id="SBJO01000031">
    <property type="protein sequence ID" value="KAF9764236.1"/>
    <property type="molecule type" value="Genomic_DNA"/>
</dbReference>
<gene>
    <name evidence="11" type="ORF">NGRA_0730</name>
</gene>
<comment type="function">
    <text evidence="1">S-adenosyl-L-methionine-dependent methyltransferase that catalyzes four methylations of the modified target histidine residue in translation elongation factor 2 (EF-2), to form an intermediate called diphthine methyl ester. The four successive methylation reactions represent the second step of diphthamide biosynthesis.</text>
</comment>
<evidence type="ECO:0000256" key="2">
    <source>
        <dbReference type="ARBA" id="ARBA00005156"/>
    </source>
</evidence>
<dbReference type="InterPro" id="IPR035996">
    <property type="entry name" value="4pyrrol_Methylase_sf"/>
</dbReference>
<feature type="binding site" evidence="9">
    <location>
        <position position="162"/>
    </location>
    <ligand>
        <name>S-adenosyl-L-methionine</name>
        <dbReference type="ChEBI" id="CHEBI:59789"/>
    </ligand>
</feature>
<evidence type="ECO:0000313" key="12">
    <source>
        <dbReference type="Proteomes" id="UP000740883"/>
    </source>
</evidence>
<comment type="catalytic activity">
    <reaction evidence="8">
        <text>2-[(3S)-amino-3-carboxypropyl]-L-histidyl-[translation elongation factor 2] + 4 S-adenosyl-L-methionine = diphthine methyl ester-[translation elongation factor 2] + 4 S-adenosyl-L-homocysteine + 3 H(+)</text>
        <dbReference type="Rhea" id="RHEA:42652"/>
        <dbReference type="Rhea" id="RHEA-COMP:9749"/>
        <dbReference type="Rhea" id="RHEA-COMP:10173"/>
        <dbReference type="ChEBI" id="CHEBI:15378"/>
        <dbReference type="ChEBI" id="CHEBI:57856"/>
        <dbReference type="ChEBI" id="CHEBI:59789"/>
        <dbReference type="ChEBI" id="CHEBI:73995"/>
        <dbReference type="ChEBI" id="CHEBI:79005"/>
        <dbReference type="EC" id="2.1.1.314"/>
    </reaction>
</comment>
<comment type="pathway">
    <text evidence="2">Protein modification; peptidyl-diphthamide biosynthesis.</text>
</comment>
<dbReference type="InterPro" id="IPR000878">
    <property type="entry name" value="4pyrrol_Mease"/>
</dbReference>
<reference evidence="11 12" key="1">
    <citation type="journal article" date="2020" name="Genome Biol. Evol.">
        <title>Comparative genomics of strictly vertically transmitted, feminizing microsporidia endosymbionts of amphipod crustaceans.</title>
        <authorList>
            <person name="Cormier A."/>
            <person name="Chebbi M.A."/>
            <person name="Giraud I."/>
            <person name="Wattier R."/>
            <person name="Teixeira M."/>
            <person name="Gilbert C."/>
            <person name="Rigaud T."/>
            <person name="Cordaux R."/>
        </authorList>
    </citation>
    <scope>NUCLEOTIDE SEQUENCE [LARGE SCALE GENOMIC DNA]</scope>
    <source>
        <strain evidence="11 12">Ou3-Ou53</strain>
    </source>
</reference>
<dbReference type="GO" id="GO:0032259">
    <property type="term" value="P:methylation"/>
    <property type="evidence" value="ECO:0007669"/>
    <property type="project" value="UniProtKB-KW"/>
</dbReference>
<dbReference type="AlphaFoldDB" id="A0A9P6H312"/>
<evidence type="ECO:0000256" key="8">
    <source>
        <dbReference type="ARBA" id="ARBA00048752"/>
    </source>
</evidence>
<comment type="caution">
    <text evidence="11">The sequence shown here is derived from an EMBL/GenBank/DDBJ whole genome shotgun (WGS) entry which is preliminary data.</text>
</comment>
<dbReference type="OrthoDB" id="2516at2759"/>
<keyword evidence="5" id="KW-0489">Methyltransferase</keyword>
<dbReference type="Gene3D" id="3.40.1010.10">
    <property type="entry name" value="Cobalt-precorrin-4 Transmethylase, Domain 1"/>
    <property type="match status" value="1"/>
</dbReference>
<accession>A0A9P6H312</accession>
<keyword evidence="7 9" id="KW-0949">S-adenosyl-L-methionine</keyword>
<dbReference type="GO" id="GO:0017183">
    <property type="term" value="P:protein histidyl modification to diphthamide"/>
    <property type="evidence" value="ECO:0007669"/>
    <property type="project" value="InterPro"/>
</dbReference>
<evidence type="ECO:0000259" key="10">
    <source>
        <dbReference type="Pfam" id="PF00590"/>
    </source>
</evidence>
<dbReference type="InterPro" id="IPR014776">
    <property type="entry name" value="4pyrrole_Mease_sub2"/>
</dbReference>
<feature type="domain" description="Tetrapyrrole methylase" evidence="10">
    <location>
        <begin position="1"/>
        <end position="220"/>
    </location>
</feature>
<evidence type="ECO:0000256" key="1">
    <source>
        <dbReference type="ARBA" id="ARBA00004006"/>
    </source>
</evidence>
<feature type="binding site" evidence="9">
    <location>
        <begin position="111"/>
        <end position="112"/>
    </location>
    <ligand>
        <name>S-adenosyl-L-methionine</name>
        <dbReference type="ChEBI" id="CHEBI:59789"/>
    </ligand>
</feature>
<comment type="similarity">
    <text evidence="3">Belongs to the diphthine synthase family.</text>
</comment>
<organism evidence="11 12">
    <name type="scientific">Nosema granulosis</name>
    <dbReference type="NCBI Taxonomy" id="83296"/>
    <lineage>
        <taxon>Eukaryota</taxon>
        <taxon>Fungi</taxon>
        <taxon>Fungi incertae sedis</taxon>
        <taxon>Microsporidia</taxon>
        <taxon>Nosematidae</taxon>
        <taxon>Nosema</taxon>
    </lineage>
</organism>
<protein>
    <recommendedName>
        <fullName evidence="4">diphthine methyl ester synthase</fullName>
        <ecNumber evidence="4">2.1.1.314</ecNumber>
    </recommendedName>
</protein>
<evidence type="ECO:0000313" key="11">
    <source>
        <dbReference type="EMBL" id="KAF9764236.1"/>
    </source>
</evidence>
<keyword evidence="12" id="KW-1185">Reference proteome</keyword>
<sequence>MLYLIGAGLHSYEDLSLRSINILKECHKIYYENYTSLQQIPIKDLENYLGREIVICDREAIETGVNFFEEAKNNKVAILVPGTPMFATTHIDLVLKANENKIDYEIIHNASILNVYGCLGLYSYHFGKTVSIPYFTDTWKPTSFYSNICANMKNNLHTLCLLDIKVDENRYMSVNEALEQILYCEEELKHGCIKPDTRVFAICRFGFPDECIEYGTVEEIKNKNFGAPLHSLVIPSTLDVVEKEIVEYLYPNLIN</sequence>
<dbReference type="NCBIfam" id="TIGR00522">
    <property type="entry name" value="dph5"/>
    <property type="match status" value="1"/>
</dbReference>
<dbReference type="PANTHER" id="PTHR10882">
    <property type="entry name" value="DIPHTHINE SYNTHASE"/>
    <property type="match status" value="1"/>
</dbReference>
<dbReference type="PIRSF" id="PIRSF036432">
    <property type="entry name" value="Diphthine_synth"/>
    <property type="match status" value="1"/>
</dbReference>
<feature type="binding site" evidence="9">
    <location>
        <position position="230"/>
    </location>
    <ligand>
        <name>S-adenosyl-L-methionine</name>
        <dbReference type="ChEBI" id="CHEBI:59789"/>
    </ligand>
</feature>